<dbReference type="Gene3D" id="3.40.630.30">
    <property type="match status" value="1"/>
</dbReference>
<dbReference type="EMBL" id="CP002360">
    <property type="protein sequence ID" value="AEE96620.1"/>
    <property type="molecule type" value="Genomic_DNA"/>
</dbReference>
<dbReference type="PANTHER" id="PTHR43072">
    <property type="entry name" value="N-ACETYLTRANSFERASE"/>
    <property type="match status" value="1"/>
</dbReference>
<organism evidence="4 5">
    <name type="scientific">Mahella australiensis (strain DSM 15567 / CIP 107919 / 50-1 BON)</name>
    <dbReference type="NCBI Taxonomy" id="697281"/>
    <lineage>
        <taxon>Bacteria</taxon>
        <taxon>Bacillati</taxon>
        <taxon>Bacillota</taxon>
        <taxon>Clostridia</taxon>
        <taxon>Thermoanaerobacterales</taxon>
        <taxon>Thermoanaerobacterales Family IV. Incertae Sedis</taxon>
        <taxon>Mahella</taxon>
    </lineage>
</organism>
<dbReference type="STRING" id="697281.Mahau_1427"/>
<reference evidence="4 5" key="2">
    <citation type="journal article" date="2011" name="Stand. Genomic Sci.">
        <title>Complete genome sequence of Mahella australiensis type strain (50-1 BON).</title>
        <authorList>
            <person name="Sikorski J."/>
            <person name="Teshima H."/>
            <person name="Nolan M."/>
            <person name="Lucas S."/>
            <person name="Hammon N."/>
            <person name="Deshpande S."/>
            <person name="Cheng J.F."/>
            <person name="Pitluck S."/>
            <person name="Liolios K."/>
            <person name="Pagani I."/>
            <person name="Ivanova N."/>
            <person name="Huntemann M."/>
            <person name="Mavromatis K."/>
            <person name="Ovchinikova G."/>
            <person name="Pati A."/>
            <person name="Tapia R."/>
            <person name="Han C."/>
            <person name="Goodwin L."/>
            <person name="Chen A."/>
            <person name="Palaniappan K."/>
            <person name="Land M."/>
            <person name="Hauser L."/>
            <person name="Ngatchou-Djao O.D."/>
            <person name="Rohde M."/>
            <person name="Pukall R."/>
            <person name="Spring S."/>
            <person name="Abt B."/>
            <person name="Goker M."/>
            <person name="Detter J.C."/>
            <person name="Woyke T."/>
            <person name="Bristow J."/>
            <person name="Markowitz V."/>
            <person name="Hugenholtz P."/>
            <person name="Eisen J.A."/>
            <person name="Kyrpides N.C."/>
            <person name="Klenk H.P."/>
            <person name="Lapidus A."/>
        </authorList>
    </citation>
    <scope>NUCLEOTIDE SEQUENCE [LARGE SCALE GENOMIC DNA]</scope>
    <source>
        <strain evidence="5">DSM 15567 / CIP 107919 / 50-1 BON</strain>
    </source>
</reference>
<keyword evidence="1" id="KW-0808">Transferase</keyword>
<dbReference type="SUPFAM" id="SSF55729">
    <property type="entry name" value="Acyl-CoA N-acyltransferases (Nat)"/>
    <property type="match status" value="1"/>
</dbReference>
<protein>
    <submittedName>
        <fullName evidence="4">Phosphinothricin acetyltransferase</fullName>
    </submittedName>
</protein>
<dbReference type="GO" id="GO:0016747">
    <property type="term" value="F:acyltransferase activity, transferring groups other than amino-acyl groups"/>
    <property type="evidence" value="ECO:0007669"/>
    <property type="project" value="InterPro"/>
</dbReference>
<dbReference type="PROSITE" id="PS51186">
    <property type="entry name" value="GNAT"/>
    <property type="match status" value="1"/>
</dbReference>
<dbReference type="eggNOG" id="COG1247">
    <property type="taxonomic scope" value="Bacteria"/>
</dbReference>
<dbReference type="Pfam" id="PF00583">
    <property type="entry name" value="Acetyltransf_1"/>
    <property type="match status" value="1"/>
</dbReference>
<dbReference type="CDD" id="cd04301">
    <property type="entry name" value="NAT_SF"/>
    <property type="match status" value="1"/>
</dbReference>
<proteinExistence type="predicted"/>
<keyword evidence="2" id="KW-0012">Acyltransferase</keyword>
<dbReference type="OrthoDB" id="9798006at2"/>
<feature type="domain" description="N-acetyltransferase" evidence="3">
    <location>
        <begin position="3"/>
        <end position="164"/>
    </location>
</feature>
<gene>
    <name evidence="4" type="ordered locus">Mahau_1427</name>
</gene>
<dbReference type="InterPro" id="IPR000182">
    <property type="entry name" value="GNAT_dom"/>
</dbReference>
<keyword evidence="5" id="KW-1185">Reference proteome</keyword>
<evidence type="ECO:0000256" key="2">
    <source>
        <dbReference type="ARBA" id="ARBA00023315"/>
    </source>
</evidence>
<dbReference type="Proteomes" id="UP000008457">
    <property type="component" value="Chromosome"/>
</dbReference>
<name>F3ZXV0_MAHA5</name>
<dbReference type="PANTHER" id="PTHR43072:SF23">
    <property type="entry name" value="UPF0039 PROTEIN C11D3.02C"/>
    <property type="match status" value="1"/>
</dbReference>
<sequence length="170" mass="19489">MGIVVRNAVVGDLEDINRIYRYAVLHTTSSFDIEPPSMDDRYRWFLSHNNRYPVLVATYNKDVIGWGSLSQFAARPGYRFTVEDSIYIDPEYQRIGAGTLILQHLVGSAKRFKYHNIIAVIAGDNEASIKLHRKMGFQTAGCIREAGYKFDRWLDVIYMQYIIGGDDGDR</sequence>
<evidence type="ECO:0000313" key="5">
    <source>
        <dbReference type="Proteomes" id="UP000008457"/>
    </source>
</evidence>
<dbReference type="AlphaFoldDB" id="F3ZXV0"/>
<evidence type="ECO:0000313" key="4">
    <source>
        <dbReference type="EMBL" id="AEE96620.1"/>
    </source>
</evidence>
<dbReference type="HOGENOM" id="CLU_013985_4_4_9"/>
<accession>F3ZXV0</accession>
<dbReference type="KEGG" id="mas:Mahau_1427"/>
<dbReference type="RefSeq" id="WP_013781049.1">
    <property type="nucleotide sequence ID" value="NC_015520.1"/>
</dbReference>
<reference evidence="5" key="1">
    <citation type="submission" date="2010-11" db="EMBL/GenBank/DDBJ databases">
        <title>The complete genome of Mahella australiensis DSM 15567.</title>
        <authorList>
            <consortium name="US DOE Joint Genome Institute (JGI-PGF)"/>
            <person name="Lucas S."/>
            <person name="Copeland A."/>
            <person name="Lapidus A."/>
            <person name="Bruce D."/>
            <person name="Goodwin L."/>
            <person name="Pitluck S."/>
            <person name="Kyrpides N."/>
            <person name="Mavromatis K."/>
            <person name="Pagani I."/>
            <person name="Ivanova N."/>
            <person name="Teshima H."/>
            <person name="Brettin T."/>
            <person name="Detter J.C."/>
            <person name="Han C."/>
            <person name="Tapia R."/>
            <person name="Land M."/>
            <person name="Hauser L."/>
            <person name="Markowitz V."/>
            <person name="Cheng J.-F."/>
            <person name="Hugenholtz P."/>
            <person name="Woyke T."/>
            <person name="Wu D."/>
            <person name="Spring S."/>
            <person name="Pukall R."/>
            <person name="Steenblock K."/>
            <person name="Schneider S."/>
            <person name="Klenk H.-P."/>
            <person name="Eisen J.A."/>
        </authorList>
    </citation>
    <scope>NUCLEOTIDE SEQUENCE [LARGE SCALE GENOMIC DNA]</scope>
    <source>
        <strain evidence="5">DSM 15567 / CIP 107919 / 50-1 BON</strain>
    </source>
</reference>
<dbReference type="InterPro" id="IPR016181">
    <property type="entry name" value="Acyl_CoA_acyltransferase"/>
</dbReference>
<evidence type="ECO:0000256" key="1">
    <source>
        <dbReference type="ARBA" id="ARBA00022679"/>
    </source>
</evidence>
<evidence type="ECO:0000259" key="3">
    <source>
        <dbReference type="PROSITE" id="PS51186"/>
    </source>
</evidence>